<sequence length="45" mass="4717">MHHSDVCAPTMTLAVGLKPCVVLQPATDNTVVVSKIATLILAMLL</sequence>
<reference evidence="1" key="1">
    <citation type="submission" date="2013-11" db="EMBL/GenBank/DDBJ databases">
        <title>Microbial diversity, functional groups and degradation webs in Northern and Southern Mediterranean and Red Sea marine crude oil polluted sites.</title>
        <authorList>
            <person name="Daffonchio D."/>
            <person name="Mapelli F."/>
            <person name="Ferrer M."/>
            <person name="Richter M."/>
            <person name="Cherif A."/>
            <person name="Malkawi H.I."/>
            <person name="Yakimov M.M."/>
            <person name="Abdel-Fattah Y.R."/>
            <person name="Blaghen M."/>
            <person name="Golyshin P.N."/>
            <person name="Kalogerakis N."/>
            <person name="Boon N."/>
            <person name="Magagnini M."/>
            <person name="Fava F."/>
        </authorList>
    </citation>
    <scope>NUCLEOTIDE SEQUENCE</scope>
</reference>
<organism evidence="1">
    <name type="scientific">marine sediment metagenome</name>
    <dbReference type="NCBI Taxonomy" id="412755"/>
    <lineage>
        <taxon>unclassified sequences</taxon>
        <taxon>metagenomes</taxon>
        <taxon>ecological metagenomes</taxon>
    </lineage>
</organism>
<protein>
    <submittedName>
        <fullName evidence="1">Uncharacterized protein</fullName>
    </submittedName>
</protein>
<proteinExistence type="predicted"/>
<evidence type="ECO:0000313" key="1">
    <source>
        <dbReference type="EMBL" id="KTF05529.1"/>
    </source>
</evidence>
<dbReference type="AlphaFoldDB" id="A0A1B6NQ24"/>
<accession>A0A1B6NQ24</accession>
<dbReference type="EMBL" id="AYSL01001732">
    <property type="protein sequence ID" value="KTF05529.1"/>
    <property type="molecule type" value="Genomic_DNA"/>
</dbReference>
<gene>
    <name evidence="1" type="ORF">MGSAQ_002978</name>
</gene>
<comment type="caution">
    <text evidence="1">The sequence shown here is derived from an EMBL/GenBank/DDBJ whole genome shotgun (WGS) entry which is preliminary data.</text>
</comment>
<name>A0A1B6NQ24_9ZZZZ</name>